<comment type="pathway">
    <text evidence="1 11">Pyrimidine metabolism; UMP biosynthesis via de novo pathway; (S)-dihydroorotate from bicarbonate: step 1/3.</text>
</comment>
<evidence type="ECO:0000256" key="6">
    <source>
        <dbReference type="ARBA" id="ARBA00022840"/>
    </source>
</evidence>
<sequence length="427" mass="45785">MNPLACSEPMEPALLVLENGQVFEGFSAGAPGTGFGEVVFNTSMIGYQEIITDPSYAGQLVCFTYPQIGNYGINALDGQAAHPALAGIIVNDLVRQPSHWLSAMTLPDYLMQEGIVAIEGIDTRALTLALRETGAQRGAVSTQILDAAELLDLVRQSAPIGEKNLVGEVSCSAPYEVEASPLPWPKTAPHDLKRVVAYDCGEKRTILTRLIGAGCALTVVPWDTPASQALALEPDGVFFSNGPGDPQSVPQVVEAAAELMGRVPAFGICLGNQVMSLAAGASIEKLLYGHHGGNEPVMNLLTGRCEVTSQNHNYGPVFSSFGPLIPELSGGIQEHQEDLRFWARCHVAPVALNPRFGRVRLTHVNLNDGTCEGIQFLDIPAFSMQYHPEAAPGPHDAAYAFKAFRALMDHDPRYLDAHQEKAGMLYA</sequence>
<dbReference type="SMART" id="SM01097">
    <property type="entry name" value="CPSase_sm_chain"/>
    <property type="match status" value="1"/>
</dbReference>
<dbReference type="Proteomes" id="UP000310263">
    <property type="component" value="Unassembled WGS sequence"/>
</dbReference>
<feature type="active site" evidence="11">
    <location>
        <position position="389"/>
    </location>
</feature>
<feature type="active site" description="Nucleophile" evidence="11">
    <location>
        <position position="269"/>
    </location>
</feature>
<keyword evidence="11" id="KW-0055">Arginine biosynthesis</keyword>
<keyword evidence="7 11" id="KW-0315">Glutamine amidotransferase</keyword>
<dbReference type="PRINTS" id="PR00099">
    <property type="entry name" value="CPSGATASE"/>
</dbReference>
<comment type="similarity">
    <text evidence="3 11">Belongs to the CarA family.</text>
</comment>
<dbReference type="RefSeq" id="WP_136012471.1">
    <property type="nucleotide sequence ID" value="NZ_SRYE01000002.1"/>
</dbReference>
<dbReference type="GO" id="GO:0044205">
    <property type="term" value="P:'de novo' UMP biosynthetic process"/>
    <property type="evidence" value="ECO:0007669"/>
    <property type="project" value="UniProtKB-UniRule"/>
</dbReference>
<comment type="subunit">
    <text evidence="11">Composed of two chains; the small (or glutamine) chain promotes the hydrolysis of glutamine to ammonia, which is used by the large (or ammonia) chain to synthesize carbamoyl phosphate. Tetramer of heterodimers (alpha,beta)4.</text>
</comment>
<evidence type="ECO:0000256" key="5">
    <source>
        <dbReference type="ARBA" id="ARBA00022741"/>
    </source>
</evidence>
<feature type="binding site" evidence="11">
    <location>
        <position position="242"/>
    </location>
    <ligand>
        <name>L-glutamine</name>
        <dbReference type="ChEBI" id="CHEBI:58359"/>
    </ligand>
</feature>
<dbReference type="UniPathway" id="UPA00068">
    <property type="reaction ID" value="UER00171"/>
</dbReference>
<dbReference type="GO" id="GO:0004359">
    <property type="term" value="F:glutaminase activity"/>
    <property type="evidence" value="ECO:0007669"/>
    <property type="project" value="RHEA"/>
</dbReference>
<comment type="caution">
    <text evidence="11">Lacks conserved residue(s) required for the propagation of feature annotation.</text>
</comment>
<feature type="binding site" evidence="11">
    <location>
        <position position="273"/>
    </location>
    <ligand>
        <name>L-glutamine</name>
        <dbReference type="ChEBI" id="CHEBI:58359"/>
    </ligand>
</feature>
<comment type="caution">
    <text evidence="13">The sequence shown here is derived from an EMBL/GenBank/DDBJ whole genome shotgun (WGS) entry which is preliminary data.</text>
</comment>
<evidence type="ECO:0000313" key="13">
    <source>
        <dbReference type="EMBL" id="TGY62744.1"/>
    </source>
</evidence>
<dbReference type="PANTHER" id="PTHR43418">
    <property type="entry name" value="MULTIFUNCTIONAL TRYPTOPHAN BIOSYNTHESIS PROTEIN-RELATED"/>
    <property type="match status" value="1"/>
</dbReference>
<comment type="catalytic activity">
    <reaction evidence="10 11">
        <text>L-glutamine + H2O = L-glutamate + NH4(+)</text>
        <dbReference type="Rhea" id="RHEA:15889"/>
        <dbReference type="ChEBI" id="CHEBI:15377"/>
        <dbReference type="ChEBI" id="CHEBI:28938"/>
        <dbReference type="ChEBI" id="CHEBI:29985"/>
        <dbReference type="ChEBI" id="CHEBI:58359"/>
    </reaction>
</comment>
<dbReference type="NCBIfam" id="NF009475">
    <property type="entry name" value="PRK12838.1"/>
    <property type="match status" value="1"/>
</dbReference>
<evidence type="ECO:0000256" key="4">
    <source>
        <dbReference type="ARBA" id="ARBA00022598"/>
    </source>
</evidence>
<evidence type="ECO:0000256" key="1">
    <source>
        <dbReference type="ARBA" id="ARBA00004812"/>
    </source>
</evidence>
<comment type="catalytic activity">
    <reaction evidence="9 11">
        <text>hydrogencarbonate + L-glutamine + 2 ATP + H2O = carbamoyl phosphate + L-glutamate + 2 ADP + phosphate + 2 H(+)</text>
        <dbReference type="Rhea" id="RHEA:18633"/>
        <dbReference type="ChEBI" id="CHEBI:15377"/>
        <dbReference type="ChEBI" id="CHEBI:15378"/>
        <dbReference type="ChEBI" id="CHEBI:17544"/>
        <dbReference type="ChEBI" id="CHEBI:29985"/>
        <dbReference type="ChEBI" id="CHEBI:30616"/>
        <dbReference type="ChEBI" id="CHEBI:43474"/>
        <dbReference type="ChEBI" id="CHEBI:58228"/>
        <dbReference type="ChEBI" id="CHEBI:58359"/>
        <dbReference type="ChEBI" id="CHEBI:456216"/>
        <dbReference type="EC" id="6.3.5.5"/>
    </reaction>
</comment>
<dbReference type="InterPro" id="IPR036480">
    <property type="entry name" value="CarbP_synth_ssu_N_sf"/>
</dbReference>
<keyword evidence="14" id="KW-1185">Reference proteome</keyword>
<dbReference type="InterPro" id="IPR035686">
    <property type="entry name" value="CPSase_GATase1"/>
</dbReference>
<dbReference type="Pfam" id="PF00117">
    <property type="entry name" value="GATase"/>
    <property type="match status" value="2"/>
</dbReference>
<feature type="binding site" evidence="11">
    <location>
        <position position="311"/>
    </location>
    <ligand>
        <name>L-glutamine</name>
        <dbReference type="ChEBI" id="CHEBI:58359"/>
    </ligand>
</feature>
<feature type="binding site" evidence="11">
    <location>
        <position position="270"/>
    </location>
    <ligand>
        <name>L-glutamine</name>
        <dbReference type="ChEBI" id="CHEBI:58359"/>
    </ligand>
</feature>
<feature type="region of interest" description="CPSase" evidence="11">
    <location>
        <begin position="1"/>
        <end position="194"/>
    </location>
</feature>
<dbReference type="GO" id="GO:0006207">
    <property type="term" value="P:'de novo' pyrimidine nucleobase biosynthetic process"/>
    <property type="evidence" value="ECO:0007669"/>
    <property type="project" value="InterPro"/>
</dbReference>
<comment type="function">
    <text evidence="11">Small subunit of the glutamine-dependent carbamoyl phosphate synthetase (CPSase). CPSase catalyzes the formation of carbamoyl phosphate from the ammonia moiety of glutamine, carbonate, and phosphate donated by ATP, constituting the first step of 2 biosynthetic pathways, one leading to arginine and/or urea and the other to pyrimidine nucleotides. The small subunit (glutamine amidotransferase) binds and cleaves glutamine to supply the large subunit with the substrate ammonia.</text>
</comment>
<evidence type="ECO:0000256" key="8">
    <source>
        <dbReference type="ARBA" id="ARBA00022975"/>
    </source>
</evidence>
<keyword evidence="4 11" id="KW-0436">Ligase</keyword>
<evidence type="ECO:0000256" key="10">
    <source>
        <dbReference type="ARBA" id="ARBA00049285"/>
    </source>
</evidence>
<dbReference type="PRINTS" id="PR00096">
    <property type="entry name" value="GATASE"/>
</dbReference>
<dbReference type="CDD" id="cd01744">
    <property type="entry name" value="GATase1_CPSase"/>
    <property type="match status" value="1"/>
</dbReference>
<dbReference type="HAMAP" id="MF_01209">
    <property type="entry name" value="CPSase_S_chain"/>
    <property type="match status" value="1"/>
</dbReference>
<feature type="active site" evidence="11">
    <location>
        <position position="387"/>
    </location>
</feature>
<dbReference type="FunFam" id="3.50.30.20:FF:000001">
    <property type="entry name" value="Carbamoyl-phosphate synthase small chain"/>
    <property type="match status" value="1"/>
</dbReference>
<dbReference type="SUPFAM" id="SSF52317">
    <property type="entry name" value="Class I glutamine amidotransferase-like"/>
    <property type="match status" value="1"/>
</dbReference>
<feature type="domain" description="Carbamoyl-phosphate synthase small subunit N-terminal" evidence="12">
    <location>
        <begin position="11"/>
        <end position="141"/>
    </location>
</feature>
<dbReference type="InterPro" id="IPR029062">
    <property type="entry name" value="Class_I_gatase-like"/>
</dbReference>
<keyword evidence="6 11" id="KW-0067">ATP-binding</keyword>
<dbReference type="InterPro" id="IPR006274">
    <property type="entry name" value="CarbamoylP_synth_ssu"/>
</dbReference>
<dbReference type="SUPFAM" id="SSF52021">
    <property type="entry name" value="Carbamoyl phosphate synthetase, small subunit N-terminal domain"/>
    <property type="match status" value="1"/>
</dbReference>
<gene>
    <name evidence="11 13" type="primary">carA</name>
    <name evidence="13" type="ORF">E5334_04910</name>
</gene>
<evidence type="ECO:0000256" key="11">
    <source>
        <dbReference type="HAMAP-Rule" id="MF_01209"/>
    </source>
</evidence>
<feature type="binding site" evidence="11">
    <location>
        <position position="314"/>
    </location>
    <ligand>
        <name>L-glutamine</name>
        <dbReference type="ChEBI" id="CHEBI:58359"/>
    </ligand>
</feature>
<dbReference type="InterPro" id="IPR050472">
    <property type="entry name" value="Anth_synth/Amidotransfase"/>
</dbReference>
<feature type="binding site" evidence="11">
    <location>
        <position position="244"/>
    </location>
    <ligand>
        <name>L-glutamine</name>
        <dbReference type="ChEBI" id="CHEBI:58359"/>
    </ligand>
</feature>
<dbReference type="Pfam" id="PF00988">
    <property type="entry name" value="CPSase_sm_chain"/>
    <property type="match status" value="1"/>
</dbReference>
<name>A0A4S2F625_9ACTN</name>
<dbReference type="AlphaFoldDB" id="A0A4S2F625"/>
<evidence type="ECO:0000256" key="9">
    <source>
        <dbReference type="ARBA" id="ARBA00048816"/>
    </source>
</evidence>
<dbReference type="PROSITE" id="PS51273">
    <property type="entry name" value="GATASE_TYPE_1"/>
    <property type="match status" value="1"/>
</dbReference>
<organism evidence="13 14">
    <name type="scientific">Muricaecibacterium torontonense</name>
    <dbReference type="NCBI Taxonomy" id="3032871"/>
    <lineage>
        <taxon>Bacteria</taxon>
        <taxon>Bacillati</taxon>
        <taxon>Actinomycetota</taxon>
        <taxon>Coriobacteriia</taxon>
        <taxon>Coriobacteriales</taxon>
        <taxon>Atopobiaceae</taxon>
        <taxon>Muricaecibacterium</taxon>
    </lineage>
</organism>
<dbReference type="GO" id="GO:0005524">
    <property type="term" value="F:ATP binding"/>
    <property type="evidence" value="ECO:0007669"/>
    <property type="project" value="UniProtKB-UniRule"/>
</dbReference>
<keyword evidence="5 11" id="KW-0547">Nucleotide-binding</keyword>
<dbReference type="Gene3D" id="3.40.50.880">
    <property type="match status" value="1"/>
</dbReference>
<dbReference type="InterPro" id="IPR017926">
    <property type="entry name" value="GATASE"/>
</dbReference>
<dbReference type="GO" id="GO:0004088">
    <property type="term" value="F:carbamoyl-phosphate synthase (glutamine-hydrolyzing) activity"/>
    <property type="evidence" value="ECO:0007669"/>
    <property type="project" value="UniProtKB-UniRule"/>
</dbReference>
<evidence type="ECO:0000256" key="3">
    <source>
        <dbReference type="ARBA" id="ARBA00007800"/>
    </source>
</evidence>
<dbReference type="PANTHER" id="PTHR43418:SF7">
    <property type="entry name" value="CARBAMOYL-PHOSPHATE SYNTHASE SMALL CHAIN"/>
    <property type="match status" value="1"/>
</dbReference>
<dbReference type="UniPathway" id="UPA00070">
    <property type="reaction ID" value="UER00115"/>
</dbReference>
<dbReference type="NCBIfam" id="TIGR01368">
    <property type="entry name" value="CPSaseIIsmall"/>
    <property type="match status" value="1"/>
</dbReference>
<dbReference type="Gene3D" id="3.50.30.20">
    <property type="entry name" value="Carbamoyl-phosphate synthase small subunit, N-terminal domain"/>
    <property type="match status" value="1"/>
</dbReference>
<feature type="binding site" evidence="11">
    <location>
        <position position="55"/>
    </location>
    <ligand>
        <name>L-glutamine</name>
        <dbReference type="ChEBI" id="CHEBI:58359"/>
    </ligand>
</feature>
<dbReference type="EC" id="6.3.5.5" evidence="11"/>
<protein>
    <recommendedName>
        <fullName evidence="11">Carbamoyl phosphate synthase small chain</fullName>
        <ecNumber evidence="11">6.3.5.5</ecNumber>
    </recommendedName>
    <alternativeName>
        <fullName evidence="11">Carbamoyl phosphate synthetase glutamine chain</fullName>
    </alternativeName>
</protein>
<dbReference type="EMBL" id="SRYE01000002">
    <property type="protein sequence ID" value="TGY62744.1"/>
    <property type="molecule type" value="Genomic_DNA"/>
</dbReference>
<proteinExistence type="inferred from homology"/>
<evidence type="ECO:0000256" key="7">
    <source>
        <dbReference type="ARBA" id="ARBA00022962"/>
    </source>
</evidence>
<evidence type="ECO:0000313" key="14">
    <source>
        <dbReference type="Proteomes" id="UP000310263"/>
    </source>
</evidence>
<dbReference type="GO" id="GO:0006526">
    <property type="term" value="P:L-arginine biosynthetic process"/>
    <property type="evidence" value="ECO:0007669"/>
    <property type="project" value="UniProtKB-UniRule"/>
</dbReference>
<dbReference type="InterPro" id="IPR002474">
    <property type="entry name" value="CarbamoylP_synth_ssu_N"/>
</dbReference>
<accession>A0A4S2F625</accession>
<evidence type="ECO:0000256" key="2">
    <source>
        <dbReference type="ARBA" id="ARBA00005077"/>
    </source>
</evidence>
<reference evidence="13 14" key="1">
    <citation type="submission" date="2019-04" db="EMBL/GenBank/DDBJ databases">
        <title>Microbes associate with the intestines of laboratory mice.</title>
        <authorList>
            <person name="Navarre W."/>
            <person name="Wong E."/>
            <person name="Huang K."/>
            <person name="Tropini C."/>
            <person name="Ng K."/>
            <person name="Yu B."/>
        </authorList>
    </citation>
    <scope>NUCLEOTIDE SEQUENCE [LARGE SCALE GENOMIC DNA]</scope>
    <source>
        <strain evidence="13 14">NM07_P-09</strain>
    </source>
</reference>
<keyword evidence="11" id="KW-0028">Amino-acid biosynthesis</keyword>
<comment type="pathway">
    <text evidence="2 11">Amino-acid biosynthesis; L-arginine biosynthesis; carbamoyl phosphate from bicarbonate: step 1/1.</text>
</comment>
<keyword evidence="8 11" id="KW-0665">Pyrimidine biosynthesis</keyword>
<dbReference type="OrthoDB" id="9804328at2"/>
<evidence type="ECO:0000259" key="12">
    <source>
        <dbReference type="SMART" id="SM01097"/>
    </source>
</evidence>
<dbReference type="GO" id="GO:0006541">
    <property type="term" value="P:glutamine metabolic process"/>
    <property type="evidence" value="ECO:0007669"/>
    <property type="project" value="InterPro"/>
</dbReference>